<organism evidence="2 3">
    <name type="scientific">Roridomyces roridus</name>
    <dbReference type="NCBI Taxonomy" id="1738132"/>
    <lineage>
        <taxon>Eukaryota</taxon>
        <taxon>Fungi</taxon>
        <taxon>Dikarya</taxon>
        <taxon>Basidiomycota</taxon>
        <taxon>Agaricomycotina</taxon>
        <taxon>Agaricomycetes</taxon>
        <taxon>Agaricomycetidae</taxon>
        <taxon>Agaricales</taxon>
        <taxon>Marasmiineae</taxon>
        <taxon>Mycenaceae</taxon>
        <taxon>Roridomyces</taxon>
    </lineage>
</organism>
<evidence type="ECO:0000313" key="2">
    <source>
        <dbReference type="EMBL" id="KAJ7620357.1"/>
    </source>
</evidence>
<gene>
    <name evidence="2" type="ORF">FB45DRAFT_871387</name>
</gene>
<accession>A0AAD7FF77</accession>
<keyword evidence="3" id="KW-1185">Reference proteome</keyword>
<sequence>MDMSYHGFARILYTSSPIGHNTHIRYMNHIVPTSDTAATWSIEVARELFEPPDGFLAVRVIWLYSLSKGEWSHWMASIHQNHSHMTRMSKKPLNAPYGFCATRVMLPGQAADARPLDPDAVQAGKRHGLLPFERADKWQGADTEPVFLSTTSSIGLATRLSLVRAPLRAALPRSCPPRKTESENVHEKVPSNPPAITQAGVEGKSISSGPAKKRVHIEVEAPRSGVEPETESCLNIGVNTKVEHFQRSLEMVEKTAPTSTSALNLESNQRPTWDYMNVSPWSSTSFGRDGDV</sequence>
<reference evidence="2" key="1">
    <citation type="submission" date="2023-03" db="EMBL/GenBank/DDBJ databases">
        <title>Massive genome expansion in bonnet fungi (Mycena s.s.) driven by repeated elements and novel gene families across ecological guilds.</title>
        <authorList>
            <consortium name="Lawrence Berkeley National Laboratory"/>
            <person name="Harder C.B."/>
            <person name="Miyauchi S."/>
            <person name="Viragh M."/>
            <person name="Kuo A."/>
            <person name="Thoen E."/>
            <person name="Andreopoulos B."/>
            <person name="Lu D."/>
            <person name="Skrede I."/>
            <person name="Drula E."/>
            <person name="Henrissat B."/>
            <person name="Morin E."/>
            <person name="Kohler A."/>
            <person name="Barry K."/>
            <person name="LaButti K."/>
            <person name="Morin E."/>
            <person name="Salamov A."/>
            <person name="Lipzen A."/>
            <person name="Mereny Z."/>
            <person name="Hegedus B."/>
            <person name="Baldrian P."/>
            <person name="Stursova M."/>
            <person name="Weitz H."/>
            <person name="Taylor A."/>
            <person name="Grigoriev I.V."/>
            <person name="Nagy L.G."/>
            <person name="Martin F."/>
            <person name="Kauserud H."/>
        </authorList>
    </citation>
    <scope>NUCLEOTIDE SEQUENCE</scope>
    <source>
        <strain evidence="2">9284</strain>
    </source>
</reference>
<dbReference type="Proteomes" id="UP001221142">
    <property type="component" value="Unassembled WGS sequence"/>
</dbReference>
<protein>
    <submittedName>
        <fullName evidence="2">Uncharacterized protein</fullName>
    </submittedName>
</protein>
<proteinExistence type="predicted"/>
<feature type="region of interest" description="Disordered" evidence="1">
    <location>
        <begin position="173"/>
        <end position="213"/>
    </location>
</feature>
<evidence type="ECO:0000313" key="3">
    <source>
        <dbReference type="Proteomes" id="UP001221142"/>
    </source>
</evidence>
<evidence type="ECO:0000256" key="1">
    <source>
        <dbReference type="SAM" id="MobiDB-lite"/>
    </source>
</evidence>
<feature type="compositionally biased region" description="Basic and acidic residues" evidence="1">
    <location>
        <begin position="178"/>
        <end position="189"/>
    </location>
</feature>
<name>A0AAD7FF77_9AGAR</name>
<dbReference type="AlphaFoldDB" id="A0AAD7FF77"/>
<dbReference type="EMBL" id="JARKIF010000017">
    <property type="protein sequence ID" value="KAJ7620357.1"/>
    <property type="molecule type" value="Genomic_DNA"/>
</dbReference>
<comment type="caution">
    <text evidence="2">The sequence shown here is derived from an EMBL/GenBank/DDBJ whole genome shotgun (WGS) entry which is preliminary data.</text>
</comment>